<gene>
    <name evidence="2" type="ORF">B0T17DRAFT_525065</name>
</gene>
<keyword evidence="1" id="KW-1133">Transmembrane helix</keyword>
<reference evidence="2" key="1">
    <citation type="submission" date="2023-06" db="EMBL/GenBank/DDBJ databases">
        <title>Genome-scale phylogeny and comparative genomics of the fungal order Sordariales.</title>
        <authorList>
            <consortium name="Lawrence Berkeley National Laboratory"/>
            <person name="Hensen N."/>
            <person name="Bonometti L."/>
            <person name="Westerberg I."/>
            <person name="Brannstrom I.O."/>
            <person name="Guillou S."/>
            <person name="Cros-Aarteil S."/>
            <person name="Calhoun S."/>
            <person name="Haridas S."/>
            <person name="Kuo A."/>
            <person name="Mondo S."/>
            <person name="Pangilinan J."/>
            <person name="Riley R."/>
            <person name="LaButti K."/>
            <person name="Andreopoulos B."/>
            <person name="Lipzen A."/>
            <person name="Chen C."/>
            <person name="Yanf M."/>
            <person name="Daum C."/>
            <person name="Ng V."/>
            <person name="Clum A."/>
            <person name="Steindorff A."/>
            <person name="Ohm R."/>
            <person name="Martin F."/>
            <person name="Silar P."/>
            <person name="Natvig D."/>
            <person name="Lalanne C."/>
            <person name="Gautier V."/>
            <person name="Ament-velasquez S.L."/>
            <person name="Kruys A."/>
            <person name="Hutchinson M.I."/>
            <person name="Powell A.J."/>
            <person name="Barry K."/>
            <person name="Miller A.N."/>
            <person name="Grigoriev I.V."/>
            <person name="Debuchy R."/>
            <person name="Gladieux P."/>
            <person name="Thoren M.H."/>
            <person name="Johannesson H."/>
        </authorList>
    </citation>
    <scope>NUCLEOTIDE SEQUENCE</scope>
    <source>
        <strain evidence="2">SMH3391-2</strain>
    </source>
</reference>
<name>A0AA39X8Q9_9PEZI</name>
<organism evidence="2 3">
    <name type="scientific">Bombardia bombarda</name>
    <dbReference type="NCBI Taxonomy" id="252184"/>
    <lineage>
        <taxon>Eukaryota</taxon>
        <taxon>Fungi</taxon>
        <taxon>Dikarya</taxon>
        <taxon>Ascomycota</taxon>
        <taxon>Pezizomycotina</taxon>
        <taxon>Sordariomycetes</taxon>
        <taxon>Sordariomycetidae</taxon>
        <taxon>Sordariales</taxon>
        <taxon>Lasiosphaeriaceae</taxon>
        <taxon>Bombardia</taxon>
    </lineage>
</organism>
<dbReference type="AlphaFoldDB" id="A0AA39X8Q9"/>
<keyword evidence="1" id="KW-0812">Transmembrane</keyword>
<evidence type="ECO:0008006" key="4">
    <source>
        <dbReference type="Google" id="ProtNLM"/>
    </source>
</evidence>
<accession>A0AA39X8Q9</accession>
<evidence type="ECO:0000313" key="2">
    <source>
        <dbReference type="EMBL" id="KAK0629245.1"/>
    </source>
</evidence>
<feature type="transmembrane region" description="Helical" evidence="1">
    <location>
        <begin position="74"/>
        <end position="98"/>
    </location>
</feature>
<dbReference type="Proteomes" id="UP001174934">
    <property type="component" value="Unassembled WGS sequence"/>
</dbReference>
<keyword evidence="3" id="KW-1185">Reference proteome</keyword>
<sequence length="273" mass="28179">MDANLHQHPAMVQQQPPATYYQDPALVEKSAANQAFIPPPQQHLDAASYTAYERSNASAAPGPGTTILNIKRSIALAVLAVIAILLIIVIGLAAGLGVSQRNYHQAQDKLAQDERAALLAATQNPTALTASTVYITTTTTATPASATGPTGTSSSASASSTVKSTIICPATNGTSYTSSKDSGAKKFTRLCGIDYSGTGASDLDSKKATTMDACIDLCAAKKDCTGAGWGFISGDSGNSHSCFMKTNLTKSHKATSDWGFGLLVQGVITDDAE</sequence>
<dbReference type="Gene3D" id="3.50.4.10">
    <property type="entry name" value="Hepatocyte Growth Factor"/>
    <property type="match status" value="1"/>
</dbReference>
<evidence type="ECO:0000256" key="1">
    <source>
        <dbReference type="SAM" id="Phobius"/>
    </source>
</evidence>
<protein>
    <recommendedName>
        <fullName evidence="4">Apple domain-containing protein</fullName>
    </recommendedName>
</protein>
<comment type="caution">
    <text evidence="2">The sequence shown here is derived from an EMBL/GenBank/DDBJ whole genome shotgun (WGS) entry which is preliminary data.</text>
</comment>
<keyword evidence="1" id="KW-0472">Membrane</keyword>
<dbReference type="EMBL" id="JAULSR010000002">
    <property type="protein sequence ID" value="KAK0629245.1"/>
    <property type="molecule type" value="Genomic_DNA"/>
</dbReference>
<evidence type="ECO:0000313" key="3">
    <source>
        <dbReference type="Proteomes" id="UP001174934"/>
    </source>
</evidence>
<proteinExistence type="predicted"/>